<organism evidence="2">
    <name type="scientific">uncultured Flavobacteriia bacterium</name>
    <dbReference type="NCBI Taxonomy" id="212695"/>
    <lineage>
        <taxon>Bacteria</taxon>
        <taxon>Pseudomonadati</taxon>
        <taxon>Bacteroidota</taxon>
        <taxon>Flavobacteriia</taxon>
        <taxon>environmental samples</taxon>
    </lineage>
</organism>
<dbReference type="Gene3D" id="3.40.30.10">
    <property type="entry name" value="Glutaredoxin"/>
    <property type="match status" value="1"/>
</dbReference>
<gene>
    <name evidence="2" type="ORF">VIS_S3BDA80004</name>
</gene>
<dbReference type="CDD" id="cd02947">
    <property type="entry name" value="TRX_family"/>
    <property type="match status" value="1"/>
</dbReference>
<name>H6REF0_9BACT</name>
<evidence type="ECO:0000313" key="2">
    <source>
        <dbReference type="EMBL" id="CCF99411.1"/>
    </source>
</evidence>
<feature type="signal peptide" evidence="1">
    <location>
        <begin position="1"/>
        <end position="18"/>
    </location>
</feature>
<evidence type="ECO:0000256" key="1">
    <source>
        <dbReference type="SAM" id="SignalP"/>
    </source>
</evidence>
<feature type="chain" id="PRO_5003606744" evidence="1">
    <location>
        <begin position="19"/>
        <end position="171"/>
    </location>
</feature>
<sequence length="171" mass="20300">MKKLLFLFFLCLFSLANGQENEDINGNLIGYIDKSDFLKGKHKDWFLKNYEDYRPNQKIVQKIKKRIKDVSVKAFIGSWCHDSKRELPRFYKIMELAAFDFTNNYQMIGITIGKKTPNNLQKGYAIKHTPTFIFYRDGKEIGRFVEHSRKTIEKDLLKILGENNYKHSYEK</sequence>
<reference evidence="2" key="1">
    <citation type="journal article" date="2012" name="Environ. Microbiol.">
        <title>Genomic content of uncultured Bacteroidetes from contrasting oceanic provinces in the North Atlantic Ocean.</title>
        <authorList>
            <person name="Gomez-Pereira P.R."/>
            <person name="Schuler M."/>
            <person name="Fuchs B.M."/>
            <person name="Bennke C."/>
            <person name="Teeling H."/>
            <person name="Waldmann J."/>
            <person name="Richter M."/>
            <person name="Barbe V."/>
            <person name="Bataille E."/>
            <person name="Glockner F.O."/>
            <person name="Amann R."/>
        </authorList>
    </citation>
    <scope>NUCLEOTIDE SEQUENCE</scope>
</reference>
<protein>
    <submittedName>
        <fullName evidence="2">Thioredoxin family protein</fullName>
    </submittedName>
</protein>
<proteinExistence type="predicted"/>
<keyword evidence="1" id="KW-0732">Signal</keyword>
<dbReference type="SUPFAM" id="SSF52833">
    <property type="entry name" value="Thioredoxin-like"/>
    <property type="match status" value="1"/>
</dbReference>
<dbReference type="EMBL" id="FO117579">
    <property type="protein sequence ID" value="CCF99411.1"/>
    <property type="molecule type" value="Genomic_DNA"/>
</dbReference>
<dbReference type="InterPro" id="IPR036249">
    <property type="entry name" value="Thioredoxin-like_sf"/>
</dbReference>
<accession>H6REF0</accession>
<dbReference type="AlphaFoldDB" id="H6REF0"/>
<reference evidence="2" key="2">
    <citation type="submission" date="2012-02" db="EMBL/GenBank/DDBJ databases">
        <authorList>
            <person name="Genoscope - CEA"/>
        </authorList>
    </citation>
    <scope>NUCLEOTIDE SEQUENCE</scope>
</reference>